<sequence>MQNIKIEATKKYIVDNLMKERGYEVLCVPYVARPYHWDLYPIECIWNLVKQRVADKNIIQSKKEIEKLTFGLKKEINHVERLEQNYWDSDHLEERNQREIIISLGGENSSDSDSESKTMSVTDKS</sequence>
<dbReference type="GO" id="GO:0003676">
    <property type="term" value="F:nucleic acid binding"/>
    <property type="evidence" value="ECO:0007669"/>
    <property type="project" value="InterPro"/>
</dbReference>
<accession>A0AAV1M6U7</accession>
<evidence type="ECO:0000313" key="3">
    <source>
        <dbReference type="Proteomes" id="UP001314205"/>
    </source>
</evidence>
<evidence type="ECO:0000313" key="2">
    <source>
        <dbReference type="EMBL" id="CAK1602834.1"/>
    </source>
</evidence>
<dbReference type="Proteomes" id="UP001314205">
    <property type="component" value="Unassembled WGS sequence"/>
</dbReference>
<dbReference type="AlphaFoldDB" id="A0AAV1M6U7"/>
<proteinExistence type="predicted"/>
<feature type="region of interest" description="Disordered" evidence="1">
    <location>
        <begin position="103"/>
        <end position="125"/>
    </location>
</feature>
<dbReference type="EMBL" id="CAVLGL010000148">
    <property type="protein sequence ID" value="CAK1602834.1"/>
    <property type="molecule type" value="Genomic_DNA"/>
</dbReference>
<reference evidence="2 3" key="1">
    <citation type="submission" date="2023-11" db="EMBL/GenBank/DDBJ databases">
        <authorList>
            <person name="Hedman E."/>
            <person name="Englund M."/>
            <person name="Stromberg M."/>
            <person name="Nyberg Akerstrom W."/>
            <person name="Nylinder S."/>
            <person name="Jareborg N."/>
            <person name="Kallberg Y."/>
            <person name="Kronander E."/>
        </authorList>
    </citation>
    <scope>NUCLEOTIDE SEQUENCE [LARGE SCALE GENOMIC DNA]</scope>
</reference>
<evidence type="ECO:0008006" key="4">
    <source>
        <dbReference type="Google" id="ProtNLM"/>
    </source>
</evidence>
<name>A0AAV1M6U7_9NEOP</name>
<comment type="caution">
    <text evidence="2">The sequence shown here is derived from an EMBL/GenBank/DDBJ whole genome shotgun (WGS) entry which is preliminary data.</text>
</comment>
<dbReference type="Gene3D" id="3.30.420.10">
    <property type="entry name" value="Ribonuclease H-like superfamily/Ribonuclease H"/>
    <property type="match status" value="1"/>
</dbReference>
<organism evidence="2 3">
    <name type="scientific">Parnassius mnemosyne</name>
    <name type="common">clouded apollo</name>
    <dbReference type="NCBI Taxonomy" id="213953"/>
    <lineage>
        <taxon>Eukaryota</taxon>
        <taxon>Metazoa</taxon>
        <taxon>Ecdysozoa</taxon>
        <taxon>Arthropoda</taxon>
        <taxon>Hexapoda</taxon>
        <taxon>Insecta</taxon>
        <taxon>Pterygota</taxon>
        <taxon>Neoptera</taxon>
        <taxon>Endopterygota</taxon>
        <taxon>Lepidoptera</taxon>
        <taxon>Glossata</taxon>
        <taxon>Ditrysia</taxon>
        <taxon>Papilionoidea</taxon>
        <taxon>Papilionidae</taxon>
        <taxon>Parnassiinae</taxon>
        <taxon>Parnassini</taxon>
        <taxon>Parnassius</taxon>
        <taxon>Driopa</taxon>
    </lineage>
</organism>
<dbReference type="InterPro" id="IPR036397">
    <property type="entry name" value="RNaseH_sf"/>
</dbReference>
<protein>
    <recommendedName>
        <fullName evidence="4">Tc1-like transposase DDE domain-containing protein</fullName>
    </recommendedName>
</protein>
<gene>
    <name evidence="2" type="ORF">PARMNEM_LOCUS21276</name>
</gene>
<evidence type="ECO:0000256" key="1">
    <source>
        <dbReference type="SAM" id="MobiDB-lite"/>
    </source>
</evidence>
<keyword evidence="3" id="KW-1185">Reference proteome</keyword>